<feature type="domain" description="Pus10-like C-terminal" evidence="7">
    <location>
        <begin position="281"/>
        <end position="460"/>
    </location>
</feature>
<evidence type="ECO:0000259" key="7">
    <source>
        <dbReference type="Pfam" id="PF21238"/>
    </source>
</evidence>
<proteinExistence type="inferred from homology"/>
<keyword evidence="4" id="KW-0413">Isomerase</keyword>
<dbReference type="FunFam" id="3.30.70.2510:FF:000001">
    <property type="entry name" value="tRNA pseudouridine synthase Pus10"/>
    <property type="match status" value="1"/>
</dbReference>
<dbReference type="InterPro" id="IPR039894">
    <property type="entry name" value="Pus10-like"/>
</dbReference>
<sequence>MTMAAYSTRLARFVALIQKVKSTDFIPSQRATFLINQIDYLCPKCVLRFMGFRDRSIYDQFNPSTWPTDDAPHSIPPQESPATSTLPPVPPQLTSTKDQKKCLACVGILELDYDQLANDAKDQILQDGYNGLLNFVLAVKVPLQLQIRQRAIQSMLASHLNGPPQPPVEIKDVIKLILPSKIQAATGLEPTPSSPMTMNYEFDHIHTQSDMLFLKNKGYLNFKVSRRKGGQLVIQGLSNEKLVNAVNALTHQNLLDANQIPPLPVTTPPSIVFFPAYGSIYLAGRYNKYQRGISHTPYEFKGKRLAEQSVSEFLEGAALQRFNAQQTKFASAGREDVDVRMLGKGRPFYMELISPRTVVLPDDKMKQFQAQVNQAAKGKVRFTHLQLVSRDSTNILKDSASTKCKTYRTLVELPALPTPLQIANRNATYDLPIKQQNPTRVPRRADLTRDKIIHHMTITVVPPSPPSTDSPIAQPEPNTNTEVGTAQTYKISMELKTSAGTYIKEFVHGDNGRTKPSLHELLEMEWAKCLELDVVDVDLDWPQDVDGDQGSEFEVVV</sequence>
<reference evidence="8 9" key="1">
    <citation type="journal article" date="2019" name="Sci. Rep.">
        <title>Comparative genomics of chytrid fungi reveal insights into the obligate biotrophic and pathogenic lifestyle of Synchytrium endobioticum.</title>
        <authorList>
            <person name="van de Vossenberg B.T.L.H."/>
            <person name="Warris S."/>
            <person name="Nguyen H.D.T."/>
            <person name="van Gent-Pelzer M.P.E."/>
            <person name="Joly D.L."/>
            <person name="van de Geest H.C."/>
            <person name="Bonants P.J.M."/>
            <person name="Smith D.S."/>
            <person name="Levesque C.A."/>
            <person name="van der Lee T.A.J."/>
        </authorList>
    </citation>
    <scope>NUCLEOTIDE SEQUENCE [LARGE SCALE GENOMIC DNA]</scope>
    <source>
        <strain evidence="8 9">MB42</strain>
    </source>
</reference>
<feature type="region of interest" description="Disordered" evidence="5">
    <location>
        <begin position="461"/>
        <end position="482"/>
    </location>
</feature>
<dbReference type="InterPro" id="IPR048741">
    <property type="entry name" value="Pus10-like_C"/>
</dbReference>
<gene>
    <name evidence="8" type="ORF">SeMB42_g06741</name>
</gene>
<name>A0A507CKJ8_9FUNG</name>
<dbReference type="EC" id="5.4.99.25" evidence="2"/>
<organism evidence="8 9">
    <name type="scientific">Synchytrium endobioticum</name>
    <dbReference type="NCBI Taxonomy" id="286115"/>
    <lineage>
        <taxon>Eukaryota</taxon>
        <taxon>Fungi</taxon>
        <taxon>Fungi incertae sedis</taxon>
        <taxon>Chytridiomycota</taxon>
        <taxon>Chytridiomycota incertae sedis</taxon>
        <taxon>Chytridiomycetes</taxon>
        <taxon>Synchytriales</taxon>
        <taxon>Synchytriaceae</taxon>
        <taxon>Synchytrium</taxon>
    </lineage>
</organism>
<protein>
    <recommendedName>
        <fullName evidence="2">tRNA pseudouridine(55) synthase</fullName>
        <ecNumber evidence="2">5.4.99.25</ecNumber>
    </recommendedName>
</protein>
<evidence type="ECO:0000313" key="9">
    <source>
        <dbReference type="Proteomes" id="UP000317494"/>
    </source>
</evidence>
<dbReference type="AlphaFoldDB" id="A0A507CKJ8"/>
<dbReference type="Gene3D" id="3.30.70.3190">
    <property type="match status" value="1"/>
</dbReference>
<dbReference type="Proteomes" id="UP000317494">
    <property type="component" value="Unassembled WGS sequence"/>
</dbReference>
<evidence type="ECO:0000256" key="2">
    <source>
        <dbReference type="ARBA" id="ARBA00012787"/>
    </source>
</evidence>
<keyword evidence="3" id="KW-0819">tRNA processing</keyword>
<dbReference type="Pfam" id="PF21237">
    <property type="entry name" value="Pus10_N_euk"/>
    <property type="match status" value="1"/>
</dbReference>
<keyword evidence="9" id="KW-1185">Reference proteome</keyword>
<dbReference type="InterPro" id="IPR020103">
    <property type="entry name" value="PsdUridine_synth_cat_dom_sf"/>
</dbReference>
<dbReference type="GO" id="GO:0031119">
    <property type="term" value="P:tRNA pseudouridine synthesis"/>
    <property type="evidence" value="ECO:0007669"/>
    <property type="project" value="TreeGrafter"/>
</dbReference>
<dbReference type="GO" id="GO:0003723">
    <property type="term" value="F:RNA binding"/>
    <property type="evidence" value="ECO:0007669"/>
    <property type="project" value="InterPro"/>
</dbReference>
<evidence type="ECO:0000313" key="8">
    <source>
        <dbReference type="EMBL" id="TPX38445.1"/>
    </source>
</evidence>
<evidence type="ECO:0000256" key="4">
    <source>
        <dbReference type="ARBA" id="ARBA00023235"/>
    </source>
</evidence>
<accession>A0A507CKJ8</accession>
<dbReference type="Pfam" id="PF21238">
    <property type="entry name" value="Pus10_C"/>
    <property type="match status" value="2"/>
</dbReference>
<evidence type="ECO:0000256" key="3">
    <source>
        <dbReference type="ARBA" id="ARBA00022694"/>
    </source>
</evidence>
<evidence type="ECO:0000256" key="5">
    <source>
        <dbReference type="SAM" id="MobiDB-lite"/>
    </source>
</evidence>
<evidence type="ECO:0000256" key="1">
    <source>
        <dbReference type="ARBA" id="ARBA00009652"/>
    </source>
</evidence>
<feature type="domain" description="Pus10-like C-terminal" evidence="7">
    <location>
        <begin position="487"/>
        <end position="538"/>
    </location>
</feature>
<dbReference type="InterPro" id="IPR048742">
    <property type="entry name" value="Pus10_N_euk"/>
</dbReference>
<comment type="caution">
    <text evidence="8">The sequence shown here is derived from an EMBL/GenBank/DDBJ whole genome shotgun (WGS) entry which is preliminary data.</text>
</comment>
<dbReference type="PANTHER" id="PTHR21568">
    <property type="entry name" value="TRNA PSEUDOURIDINE SYNTHASE PUS10"/>
    <property type="match status" value="1"/>
</dbReference>
<dbReference type="SUPFAM" id="SSF55120">
    <property type="entry name" value="Pseudouridine synthase"/>
    <property type="match status" value="1"/>
</dbReference>
<dbReference type="VEuPathDB" id="FungiDB:SeMB42_g06741"/>
<feature type="domain" description="Pus10 N-terminal eukaryotes" evidence="6">
    <location>
        <begin position="102"/>
        <end position="263"/>
    </location>
</feature>
<dbReference type="GO" id="GO:0160148">
    <property type="term" value="F:tRNA pseudouridine(55) synthase activity"/>
    <property type="evidence" value="ECO:0007669"/>
    <property type="project" value="UniProtKB-EC"/>
</dbReference>
<feature type="compositionally biased region" description="Polar residues" evidence="5">
    <location>
        <begin position="80"/>
        <end position="95"/>
    </location>
</feature>
<dbReference type="PANTHER" id="PTHR21568:SF0">
    <property type="entry name" value="TRNA PSEUDOURIDINE SYNTHASE PUS10"/>
    <property type="match status" value="1"/>
</dbReference>
<dbReference type="Gene3D" id="3.30.70.2510">
    <property type="match status" value="1"/>
</dbReference>
<feature type="region of interest" description="Disordered" evidence="5">
    <location>
        <begin position="68"/>
        <end position="95"/>
    </location>
</feature>
<comment type="similarity">
    <text evidence="1">Belongs to the pseudouridine synthase Pus10 family.</text>
</comment>
<dbReference type="STRING" id="286115.A0A507CKJ8"/>
<evidence type="ECO:0000259" key="6">
    <source>
        <dbReference type="Pfam" id="PF21237"/>
    </source>
</evidence>
<dbReference type="EMBL" id="QEAN01000401">
    <property type="protein sequence ID" value="TPX38445.1"/>
    <property type="molecule type" value="Genomic_DNA"/>
</dbReference>